<reference evidence="4" key="1">
    <citation type="submission" date="2009-09" db="EMBL/GenBank/DDBJ databases">
        <title>The complete chromosome of Sebaldella termitidis ATCC 33386.</title>
        <authorList>
            <consortium name="US DOE Joint Genome Institute (JGI-PGF)"/>
            <person name="Lucas S."/>
            <person name="Copeland A."/>
            <person name="Lapidus A."/>
            <person name="Glavina del Rio T."/>
            <person name="Dalin E."/>
            <person name="Tice H."/>
            <person name="Bruce D."/>
            <person name="Goodwin L."/>
            <person name="Pitluck S."/>
            <person name="Kyrpides N."/>
            <person name="Mavromatis K."/>
            <person name="Ivanova N."/>
            <person name="Mikhailova N."/>
            <person name="Sims D."/>
            <person name="Meincke L."/>
            <person name="Brettin T."/>
            <person name="Detter J.C."/>
            <person name="Han C."/>
            <person name="Larimer F."/>
            <person name="Land M."/>
            <person name="Hauser L."/>
            <person name="Markowitz V."/>
            <person name="Cheng J.F."/>
            <person name="Hugenholtz P."/>
            <person name="Woyke T."/>
            <person name="Wu D."/>
            <person name="Eisen J.A."/>
        </authorList>
    </citation>
    <scope>NUCLEOTIDE SEQUENCE [LARGE SCALE GENOMIC DNA]</scope>
    <source>
        <strain evidence="4">ATCC 33386 / NCTC 11300</strain>
    </source>
</reference>
<comment type="function">
    <text evidence="2">An aminoacyl-tRNA editing enzyme that deacylates mischarged D-aminoacyl-tRNAs. Also deacylates mischarged glycyl-tRNA(Ala), protecting cells against glycine mischarging by AlaRS. Acts via tRNA-based rather than protein-based catalysis; rejects L-amino acids rather than detecting D-amino acids in the active site. By recycling D-aminoacyl-tRNA to D-amino acids and free tRNA molecules, this enzyme counteracts the toxicity associated with the formation of D-aminoacyl-tRNA entities in vivo and helps enforce protein L-homochirality.</text>
</comment>
<dbReference type="Gene3D" id="3.50.80.10">
    <property type="entry name" value="D-tyrosyl-tRNA(Tyr) deacylase"/>
    <property type="match status" value="1"/>
</dbReference>
<feature type="short sequence motif" description="Gly-cisPro motif, important for rejection of L-amino acids" evidence="2">
    <location>
        <begin position="137"/>
        <end position="138"/>
    </location>
</feature>
<accession>D1ANZ3</accession>
<keyword evidence="4" id="KW-1185">Reference proteome</keyword>
<keyword evidence="2" id="KW-0963">Cytoplasm</keyword>
<dbReference type="AlphaFoldDB" id="D1ANZ3"/>
<dbReference type="Proteomes" id="UP000000845">
    <property type="component" value="Chromosome"/>
</dbReference>
<dbReference type="PANTHER" id="PTHR10472:SF5">
    <property type="entry name" value="D-AMINOACYL-TRNA DEACYLASE 1"/>
    <property type="match status" value="1"/>
</dbReference>
<proteinExistence type="inferred from homology"/>
<dbReference type="EC" id="3.1.1.96" evidence="2"/>
<protein>
    <recommendedName>
        <fullName evidence="2">D-aminoacyl-tRNA deacylase</fullName>
        <shortName evidence="2">DTD</shortName>
        <ecNumber evidence="2">3.1.1.96</ecNumber>
    </recommendedName>
    <alternativeName>
        <fullName evidence="2">Gly-tRNA(Ala) deacylase</fullName>
        <ecNumber evidence="2">3.1.1.-</ecNumber>
    </alternativeName>
</protein>
<evidence type="ECO:0000313" key="3">
    <source>
        <dbReference type="EMBL" id="ACZ07467.1"/>
    </source>
</evidence>
<dbReference type="STRING" id="526218.Sterm_0594"/>
<dbReference type="InterPro" id="IPR023509">
    <property type="entry name" value="DTD-like_sf"/>
</dbReference>
<reference evidence="3 4" key="2">
    <citation type="journal article" date="2010" name="Stand. Genomic Sci.">
        <title>Complete genome sequence of Sebaldella termitidis type strain (NCTC 11300).</title>
        <authorList>
            <person name="Harmon-Smith M."/>
            <person name="Celia L."/>
            <person name="Chertkov O."/>
            <person name="Lapidus A."/>
            <person name="Copeland A."/>
            <person name="Glavina Del Rio T."/>
            <person name="Nolan M."/>
            <person name="Lucas S."/>
            <person name="Tice H."/>
            <person name="Cheng J.F."/>
            <person name="Han C."/>
            <person name="Detter J.C."/>
            <person name="Bruce D."/>
            <person name="Goodwin L."/>
            <person name="Pitluck S."/>
            <person name="Pati A."/>
            <person name="Liolios K."/>
            <person name="Ivanova N."/>
            <person name="Mavromatis K."/>
            <person name="Mikhailova N."/>
            <person name="Chen A."/>
            <person name="Palaniappan K."/>
            <person name="Land M."/>
            <person name="Hauser L."/>
            <person name="Chang Y.J."/>
            <person name="Jeffries C.D."/>
            <person name="Brettin T."/>
            <person name="Goker M."/>
            <person name="Beck B."/>
            <person name="Bristow J."/>
            <person name="Eisen J.A."/>
            <person name="Markowitz V."/>
            <person name="Hugenholtz P."/>
            <person name="Kyrpides N.C."/>
            <person name="Klenk H.P."/>
            <person name="Chen F."/>
        </authorList>
    </citation>
    <scope>NUCLEOTIDE SEQUENCE [LARGE SCALE GENOMIC DNA]</scope>
    <source>
        <strain evidence="4">ATCC 33386 / NCTC 11300</strain>
    </source>
</reference>
<comment type="similarity">
    <text evidence="1 2">Belongs to the DTD family.</text>
</comment>
<dbReference type="GO" id="GO:0106026">
    <property type="term" value="F:Gly-tRNA(Ala) deacylase activity"/>
    <property type="evidence" value="ECO:0007669"/>
    <property type="project" value="UniProtKB-UniRule"/>
</dbReference>
<dbReference type="KEGG" id="str:Sterm_0594"/>
<gene>
    <name evidence="2" type="primary">dtd</name>
    <name evidence="3" type="ordered locus">Sterm_0594</name>
</gene>
<dbReference type="GO" id="GO:0019478">
    <property type="term" value="P:D-amino acid catabolic process"/>
    <property type="evidence" value="ECO:0007669"/>
    <property type="project" value="UniProtKB-UniRule"/>
</dbReference>
<comment type="subunit">
    <text evidence="2">Homodimer.</text>
</comment>
<dbReference type="PANTHER" id="PTHR10472">
    <property type="entry name" value="D-TYROSYL-TRNA TYR DEACYLASE"/>
    <property type="match status" value="1"/>
</dbReference>
<dbReference type="Pfam" id="PF02580">
    <property type="entry name" value="Tyr_Deacylase"/>
    <property type="match status" value="1"/>
</dbReference>
<dbReference type="HOGENOM" id="CLU_076901_1_0_0"/>
<dbReference type="GO" id="GO:0005737">
    <property type="term" value="C:cytoplasm"/>
    <property type="evidence" value="ECO:0007669"/>
    <property type="project" value="UniProtKB-SubCell"/>
</dbReference>
<dbReference type="eggNOG" id="COG1490">
    <property type="taxonomic scope" value="Bacteria"/>
</dbReference>
<keyword evidence="2" id="KW-0694">RNA-binding</keyword>
<dbReference type="RefSeq" id="WP_012860063.1">
    <property type="nucleotide sequence ID" value="NC_013517.1"/>
</dbReference>
<dbReference type="GO" id="GO:0051500">
    <property type="term" value="F:D-tyrosyl-tRNA(Tyr) deacylase activity"/>
    <property type="evidence" value="ECO:0007669"/>
    <property type="project" value="TreeGrafter"/>
</dbReference>
<comment type="subcellular location">
    <subcellularLocation>
        <location evidence="2">Cytoplasm</location>
    </subcellularLocation>
</comment>
<keyword evidence="2" id="KW-0820">tRNA-binding</keyword>
<name>D1ANZ3_SEBTE</name>
<evidence type="ECO:0000313" key="4">
    <source>
        <dbReference type="Proteomes" id="UP000000845"/>
    </source>
</evidence>
<evidence type="ECO:0000256" key="2">
    <source>
        <dbReference type="HAMAP-Rule" id="MF_00518"/>
    </source>
</evidence>
<dbReference type="FunFam" id="3.50.80.10:FF:000001">
    <property type="entry name" value="D-aminoacyl-tRNA deacylase"/>
    <property type="match status" value="1"/>
</dbReference>
<comment type="catalytic activity">
    <reaction evidence="2">
        <text>glycyl-tRNA(Ala) + H2O = tRNA(Ala) + glycine + H(+)</text>
        <dbReference type="Rhea" id="RHEA:53744"/>
        <dbReference type="Rhea" id="RHEA-COMP:9657"/>
        <dbReference type="Rhea" id="RHEA-COMP:13640"/>
        <dbReference type="ChEBI" id="CHEBI:15377"/>
        <dbReference type="ChEBI" id="CHEBI:15378"/>
        <dbReference type="ChEBI" id="CHEBI:57305"/>
        <dbReference type="ChEBI" id="CHEBI:78442"/>
        <dbReference type="ChEBI" id="CHEBI:78522"/>
    </reaction>
</comment>
<dbReference type="InterPro" id="IPR003732">
    <property type="entry name" value="Daa-tRNA_deacyls_DTD"/>
</dbReference>
<sequence>MRIVVQKVKKAEVVIDEKTYSSIGHGIAAFVGISRTDTITDIKYSLEKLINLRIFEDMEGKLNLSLLDVKGELLVVSNFTVYGDTKKGRRPSYIESASPEDAEKLYDLFLEELSKYSIPYETGKFREHMNVILENDGPVTLIINSKD</sequence>
<comment type="domain">
    <text evidence="2">A Gly-cisPro motif from one monomer fits into the active site of the other monomer to allow specific chiral rejection of L-amino acids.</text>
</comment>
<dbReference type="EC" id="3.1.1.-" evidence="2"/>
<evidence type="ECO:0000256" key="1">
    <source>
        <dbReference type="ARBA" id="ARBA00009673"/>
    </source>
</evidence>
<dbReference type="GO" id="GO:0043908">
    <property type="term" value="F:Ser(Gly)-tRNA(Ala) hydrolase activity"/>
    <property type="evidence" value="ECO:0007669"/>
    <property type="project" value="UniProtKB-UniRule"/>
</dbReference>
<dbReference type="NCBIfam" id="TIGR00256">
    <property type="entry name" value="D-aminoacyl-tRNA deacylase"/>
    <property type="match status" value="1"/>
</dbReference>
<dbReference type="GO" id="GO:0000049">
    <property type="term" value="F:tRNA binding"/>
    <property type="evidence" value="ECO:0007669"/>
    <property type="project" value="UniProtKB-UniRule"/>
</dbReference>
<comment type="catalytic activity">
    <reaction evidence="2">
        <text>a D-aminoacyl-tRNA + H2O = a tRNA + a D-alpha-amino acid + H(+)</text>
        <dbReference type="Rhea" id="RHEA:13953"/>
        <dbReference type="Rhea" id="RHEA-COMP:10123"/>
        <dbReference type="Rhea" id="RHEA-COMP:10124"/>
        <dbReference type="ChEBI" id="CHEBI:15377"/>
        <dbReference type="ChEBI" id="CHEBI:15378"/>
        <dbReference type="ChEBI" id="CHEBI:59871"/>
        <dbReference type="ChEBI" id="CHEBI:78442"/>
        <dbReference type="ChEBI" id="CHEBI:79333"/>
        <dbReference type="EC" id="3.1.1.96"/>
    </reaction>
</comment>
<dbReference type="EMBL" id="CP001739">
    <property type="protein sequence ID" value="ACZ07467.1"/>
    <property type="molecule type" value="Genomic_DNA"/>
</dbReference>
<organism evidence="3 4">
    <name type="scientific">Sebaldella termitidis (strain ATCC 33386 / NCTC 11300)</name>
    <dbReference type="NCBI Taxonomy" id="526218"/>
    <lineage>
        <taxon>Bacteria</taxon>
        <taxon>Fusobacteriati</taxon>
        <taxon>Fusobacteriota</taxon>
        <taxon>Fusobacteriia</taxon>
        <taxon>Fusobacteriales</taxon>
        <taxon>Leptotrichiaceae</taxon>
        <taxon>Sebaldella</taxon>
    </lineage>
</organism>
<keyword evidence="2" id="KW-0378">Hydrolase</keyword>
<dbReference type="SUPFAM" id="SSF69500">
    <property type="entry name" value="DTD-like"/>
    <property type="match status" value="1"/>
</dbReference>
<dbReference type="HAMAP" id="MF_00518">
    <property type="entry name" value="Deacylase_Dtd"/>
    <property type="match status" value="1"/>
</dbReference>